<keyword evidence="2" id="KW-0472">Membrane</keyword>
<dbReference type="Gene3D" id="1.20.1600.10">
    <property type="entry name" value="Outer membrane efflux proteins (OEP)"/>
    <property type="match status" value="1"/>
</dbReference>
<dbReference type="SUPFAM" id="SSF56954">
    <property type="entry name" value="Outer membrane efflux proteins (OEP)"/>
    <property type="match status" value="1"/>
</dbReference>
<dbReference type="InterPro" id="IPR003423">
    <property type="entry name" value="OMP_efflux"/>
</dbReference>
<proteinExistence type="inferred from homology"/>
<dbReference type="GO" id="GO:0015562">
    <property type="term" value="F:efflux transmembrane transporter activity"/>
    <property type="evidence" value="ECO:0007669"/>
    <property type="project" value="InterPro"/>
</dbReference>
<gene>
    <name evidence="4" type="primary">oprM_4</name>
    <name evidence="4" type="ORF">LMG29542_01511</name>
</gene>
<evidence type="ECO:0000256" key="2">
    <source>
        <dbReference type="RuleBase" id="RU362097"/>
    </source>
</evidence>
<dbReference type="InterPro" id="IPR010131">
    <property type="entry name" value="MdtP/NodT-like"/>
</dbReference>
<accession>A0A6J5DBE2</accession>
<keyword evidence="2" id="KW-0564">Palmitate</keyword>
<keyword evidence="2" id="KW-1134">Transmembrane beta strand</keyword>
<keyword evidence="5" id="KW-1185">Reference proteome</keyword>
<reference evidence="4 5" key="1">
    <citation type="submission" date="2020-04" db="EMBL/GenBank/DDBJ databases">
        <authorList>
            <person name="De Canck E."/>
        </authorList>
    </citation>
    <scope>NUCLEOTIDE SEQUENCE [LARGE SCALE GENOMIC DNA]</scope>
    <source>
        <strain evidence="4 5">LMG 29542</strain>
    </source>
</reference>
<dbReference type="GO" id="GO:0005886">
    <property type="term" value="C:plasma membrane"/>
    <property type="evidence" value="ECO:0007669"/>
    <property type="project" value="UniProtKB-SubCell"/>
</dbReference>
<dbReference type="Pfam" id="PF02321">
    <property type="entry name" value="OEP"/>
    <property type="match status" value="2"/>
</dbReference>
<dbReference type="PANTHER" id="PTHR30203">
    <property type="entry name" value="OUTER MEMBRANE CATION EFFLUX PROTEIN"/>
    <property type="match status" value="1"/>
</dbReference>
<dbReference type="EMBL" id="CADIKH010000006">
    <property type="protein sequence ID" value="CAB3751609.1"/>
    <property type="molecule type" value="Genomic_DNA"/>
</dbReference>
<evidence type="ECO:0000256" key="1">
    <source>
        <dbReference type="ARBA" id="ARBA00007613"/>
    </source>
</evidence>
<keyword evidence="2" id="KW-0812">Transmembrane</keyword>
<protein>
    <submittedName>
        <fullName evidence="4">Outer membrane protein OprM</fullName>
    </submittedName>
</protein>
<dbReference type="AlphaFoldDB" id="A0A6J5DBE2"/>
<feature type="compositionally biased region" description="Low complexity" evidence="3">
    <location>
        <begin position="517"/>
        <end position="533"/>
    </location>
</feature>
<comment type="similarity">
    <text evidence="1 2">Belongs to the outer membrane factor (OMF) (TC 1.B.17) family.</text>
</comment>
<feature type="region of interest" description="Disordered" evidence="3">
    <location>
        <begin position="505"/>
        <end position="533"/>
    </location>
</feature>
<evidence type="ECO:0000256" key="3">
    <source>
        <dbReference type="SAM" id="MobiDB-lite"/>
    </source>
</evidence>
<evidence type="ECO:0000313" key="4">
    <source>
        <dbReference type="EMBL" id="CAB3751609.1"/>
    </source>
</evidence>
<dbReference type="NCBIfam" id="TIGR01845">
    <property type="entry name" value="outer_NodT"/>
    <property type="match status" value="1"/>
</dbReference>
<evidence type="ECO:0000313" key="5">
    <source>
        <dbReference type="Proteomes" id="UP000494363"/>
    </source>
</evidence>
<dbReference type="RefSeq" id="WP_246355740.1">
    <property type="nucleotide sequence ID" value="NZ_CADIKH010000006.1"/>
</dbReference>
<feature type="compositionally biased region" description="Polar residues" evidence="3">
    <location>
        <begin position="505"/>
        <end position="516"/>
    </location>
</feature>
<dbReference type="PANTHER" id="PTHR30203:SF33">
    <property type="entry name" value="BLR4455 PROTEIN"/>
    <property type="match status" value="1"/>
</dbReference>
<dbReference type="Gene3D" id="2.20.200.10">
    <property type="entry name" value="Outer membrane efflux proteins (OEP)"/>
    <property type="match status" value="1"/>
</dbReference>
<organism evidence="4 5">
    <name type="scientific">Paraburkholderia humisilvae</name>
    <dbReference type="NCBI Taxonomy" id="627669"/>
    <lineage>
        <taxon>Bacteria</taxon>
        <taxon>Pseudomonadati</taxon>
        <taxon>Pseudomonadota</taxon>
        <taxon>Betaproteobacteria</taxon>
        <taxon>Burkholderiales</taxon>
        <taxon>Burkholderiaceae</taxon>
        <taxon>Paraburkholderia</taxon>
    </lineage>
</organism>
<dbReference type="Proteomes" id="UP000494363">
    <property type="component" value="Unassembled WGS sequence"/>
</dbReference>
<sequence>MKIVSLFVPPFARSAKTPPGLPHSPSRRLLQHGAALAAALCLAACALGPDFRRPEVQVPDSFKEGADWQRAQANPQASLASDWWRMYQDDKLTALIEQSQKANQSIAAAEAAYRVALAIVQVNRAQLFPVISADLSATRSGTPSGATSGSATGSITPGVANNFLASASASWELDLWGAIRRQVESARGLAQASDAQLAGQRLSIAASVAIDYFELRQADVDIQLLEQQQDIDSRILYMTQEAYRQGMASNDQVLAAQDNLEVVIADLQTTHIVREQDEHAIAVLVGEPPASFTIARDPSYAFVQPDIPVGLPSQLLERRYDVVAAERTAASANALIGVAEAAFFPTVTLSATGGFQHNTFANLFSLPNRFWTLGPDLAQTIFDGGARTAAVREARATYDEDVANYRNTVLTAFQNVEDSLSSVNHLRQQTQSFADILKRNQQLFASSNAQFDAGAASQQDVLTQQLTLLLAEQNLSDTQALLTQSTVALIRNLGGGWDFKDMQNAAASATSHTPAGSTSDQQQTSTASTPPPH</sequence>
<name>A0A6J5DBE2_9BURK</name>
<comment type="subcellular location">
    <subcellularLocation>
        <location evidence="2">Cell membrane</location>
        <topology evidence="2">Lipid-anchor</topology>
    </subcellularLocation>
</comment>
<keyword evidence="2" id="KW-0449">Lipoprotein</keyword>